<dbReference type="InterPro" id="IPR000210">
    <property type="entry name" value="BTB/POZ_dom"/>
</dbReference>
<dbReference type="SUPFAM" id="SSF54695">
    <property type="entry name" value="POZ domain"/>
    <property type="match status" value="1"/>
</dbReference>
<feature type="coiled-coil region" evidence="1">
    <location>
        <begin position="219"/>
        <end position="246"/>
    </location>
</feature>
<dbReference type="AlphaFoldDB" id="A0A9J6BDA2"/>
<evidence type="ECO:0000256" key="1">
    <source>
        <dbReference type="SAM" id="Coils"/>
    </source>
</evidence>
<dbReference type="OrthoDB" id="6359816at2759"/>
<dbReference type="SUPFAM" id="SSF52058">
    <property type="entry name" value="L domain-like"/>
    <property type="match status" value="1"/>
</dbReference>
<dbReference type="SMART" id="SM00225">
    <property type="entry name" value="BTB"/>
    <property type="match status" value="1"/>
</dbReference>
<proteinExistence type="predicted"/>
<dbReference type="EMBL" id="JADBJN010000004">
    <property type="protein sequence ID" value="KAG5667560.1"/>
    <property type="molecule type" value="Genomic_DNA"/>
</dbReference>
<keyword evidence="4" id="KW-1185">Reference proteome</keyword>
<name>A0A9J6BDA2_POLVA</name>
<evidence type="ECO:0000259" key="2">
    <source>
        <dbReference type="PROSITE" id="PS50097"/>
    </source>
</evidence>
<dbReference type="InterPro" id="IPR011333">
    <property type="entry name" value="SKP1/BTB/POZ_sf"/>
</dbReference>
<dbReference type="InterPro" id="IPR032675">
    <property type="entry name" value="LRR_dom_sf"/>
</dbReference>
<evidence type="ECO:0000313" key="4">
    <source>
        <dbReference type="Proteomes" id="UP001107558"/>
    </source>
</evidence>
<accession>A0A9J6BDA2</accession>
<sequence length="448" mass="52834">MSIVECKFENYTDYCCIISKQEINDEQIFFDGVHKEPKRNFDVDHLQFFNCVFRKMPKNFHENFPNLTKLSFWNSKMNFIEREHIGKLTELRSLMVINCGLQNLNGDLLCDLKKLQRISFANNKIENIDPEILDGLNYLKFVNFHGNLCINSLYDSESPETKTLASIKEEILYKHKPRPTAPVFRPQPMPMPQLPTSKQPQNTDPIDILPPPYDEKFEIQRWKTENEHLKAEIKNLKFLLQQQEIMITEQQNKVFNTDEENQKEEIMEKIFDDEDFKDFTIHVGDSSFSIHKLIFAAYSSYFADNFKNNTETKELNLHDITVTTFRIVYDFIYNNELPEDANYLEILIAAEKFQINELIKAASAKSLDKIDEKNAFEVLELSNKINNEKLQQKAFEIIQTKIFPDRNIDNKLAKQTDILKKLIDMKKKMDEEYEKMLQGVENAKIFEE</sequence>
<dbReference type="CDD" id="cd18186">
    <property type="entry name" value="BTB_POZ_ZBTB_KLHL-like"/>
    <property type="match status" value="1"/>
</dbReference>
<protein>
    <recommendedName>
        <fullName evidence="2">BTB domain-containing protein</fullName>
    </recommendedName>
</protein>
<gene>
    <name evidence="3" type="ORF">PVAND_015538</name>
</gene>
<keyword evidence="1" id="KW-0175">Coiled coil</keyword>
<dbReference type="Pfam" id="PF00651">
    <property type="entry name" value="BTB"/>
    <property type="match status" value="1"/>
</dbReference>
<comment type="caution">
    <text evidence="3">The sequence shown here is derived from an EMBL/GenBank/DDBJ whole genome shotgun (WGS) entry which is preliminary data.</text>
</comment>
<dbReference type="Gene3D" id="3.30.710.10">
    <property type="entry name" value="Potassium Channel Kv1.1, Chain A"/>
    <property type="match status" value="1"/>
</dbReference>
<dbReference type="Proteomes" id="UP001107558">
    <property type="component" value="Chromosome 4"/>
</dbReference>
<organism evidence="3 4">
    <name type="scientific">Polypedilum vanderplanki</name>
    <name type="common">Sleeping chironomid midge</name>
    <dbReference type="NCBI Taxonomy" id="319348"/>
    <lineage>
        <taxon>Eukaryota</taxon>
        <taxon>Metazoa</taxon>
        <taxon>Ecdysozoa</taxon>
        <taxon>Arthropoda</taxon>
        <taxon>Hexapoda</taxon>
        <taxon>Insecta</taxon>
        <taxon>Pterygota</taxon>
        <taxon>Neoptera</taxon>
        <taxon>Endopterygota</taxon>
        <taxon>Diptera</taxon>
        <taxon>Nematocera</taxon>
        <taxon>Chironomoidea</taxon>
        <taxon>Chironomidae</taxon>
        <taxon>Chironominae</taxon>
        <taxon>Polypedilum</taxon>
        <taxon>Polypedilum</taxon>
    </lineage>
</organism>
<dbReference type="PROSITE" id="PS50097">
    <property type="entry name" value="BTB"/>
    <property type="match status" value="1"/>
</dbReference>
<feature type="domain" description="BTB" evidence="2">
    <location>
        <begin position="277"/>
        <end position="341"/>
    </location>
</feature>
<dbReference type="PANTHER" id="PTHR24413">
    <property type="entry name" value="SPECKLE-TYPE POZ PROTEIN"/>
    <property type="match status" value="1"/>
</dbReference>
<reference evidence="3" key="1">
    <citation type="submission" date="2021-03" db="EMBL/GenBank/DDBJ databases">
        <title>Chromosome level genome of the anhydrobiotic midge Polypedilum vanderplanki.</title>
        <authorList>
            <person name="Yoshida Y."/>
            <person name="Kikawada T."/>
            <person name="Gusev O."/>
        </authorList>
    </citation>
    <scope>NUCLEOTIDE SEQUENCE</scope>
    <source>
        <strain evidence="3">NIAS01</strain>
        <tissue evidence="3">Whole body or cell culture</tissue>
    </source>
</reference>
<evidence type="ECO:0000313" key="3">
    <source>
        <dbReference type="EMBL" id="KAG5667560.1"/>
    </source>
</evidence>
<dbReference type="Gene3D" id="3.80.10.10">
    <property type="entry name" value="Ribonuclease Inhibitor"/>
    <property type="match status" value="1"/>
</dbReference>